<dbReference type="HOGENOM" id="CLU_1833853_0_0_6"/>
<protein>
    <recommendedName>
        <fullName evidence="4">Lipoprotein</fullName>
    </recommendedName>
</protein>
<evidence type="ECO:0008006" key="4">
    <source>
        <dbReference type="Google" id="ProtNLM"/>
    </source>
</evidence>
<dbReference type="Proteomes" id="UP000000753">
    <property type="component" value="Chromosome"/>
</dbReference>
<reference evidence="2 3" key="1">
    <citation type="journal article" date="2008" name="PLoS ONE">
        <title>Environmental adaptation: genomic analysis of the piezotolerant and psychrotolerant deep-sea iron reducing bacterium Shewanella piezotolerans WP3.</title>
        <authorList>
            <person name="Wang F."/>
            <person name="Wang J."/>
            <person name="Jian H."/>
            <person name="Zhang B."/>
            <person name="Li S."/>
            <person name="Wang F."/>
            <person name="Zeng X."/>
            <person name="Gao L."/>
            <person name="Bartlett D.H."/>
            <person name="Yu J."/>
            <person name="Hu S."/>
            <person name="Xiao X."/>
        </authorList>
    </citation>
    <scope>NUCLEOTIDE SEQUENCE [LARGE SCALE GENOMIC DNA]</scope>
    <source>
        <strain evidence="3">WP3 / JCM 13877</strain>
    </source>
</reference>
<proteinExistence type="predicted"/>
<sequence length="142" mass="15740">MKSLKLLALISISLLSGCASQLDNSNQCGTVSSFLAPEPELGQYRAVVTHLDGKPVISQPNYRLSVGEHRFTLAELIDSPDLNVTLAARTPKDLTVTVAANTRYHIGAKFNRDKIYNGKNTDFWQPEVISQEPYECQFPESQ</sequence>
<dbReference type="EMBL" id="CP000472">
    <property type="protein sequence ID" value="ACJ28178.1"/>
    <property type="molecule type" value="Genomic_DNA"/>
</dbReference>
<dbReference type="eggNOG" id="ENOG5033KIS">
    <property type="taxonomic scope" value="Bacteria"/>
</dbReference>
<dbReference type="AlphaFoldDB" id="B8CJT1"/>
<evidence type="ECO:0000313" key="2">
    <source>
        <dbReference type="EMBL" id="ACJ28178.1"/>
    </source>
</evidence>
<dbReference type="RefSeq" id="WP_020911556.1">
    <property type="nucleotide sequence ID" value="NC_011566.1"/>
</dbReference>
<dbReference type="KEGG" id="swp:swp_1392"/>
<evidence type="ECO:0000313" key="3">
    <source>
        <dbReference type="Proteomes" id="UP000000753"/>
    </source>
</evidence>
<accession>B8CJT1</accession>
<name>B8CJT1_SHEPW</name>
<dbReference type="PROSITE" id="PS51257">
    <property type="entry name" value="PROKAR_LIPOPROTEIN"/>
    <property type="match status" value="1"/>
</dbReference>
<feature type="chain" id="PRO_5002869614" description="Lipoprotein" evidence="1">
    <location>
        <begin position="22"/>
        <end position="142"/>
    </location>
</feature>
<dbReference type="STRING" id="225849.swp_1392"/>
<feature type="signal peptide" evidence="1">
    <location>
        <begin position="1"/>
        <end position="21"/>
    </location>
</feature>
<evidence type="ECO:0000256" key="1">
    <source>
        <dbReference type="SAM" id="SignalP"/>
    </source>
</evidence>
<keyword evidence="3" id="KW-1185">Reference proteome</keyword>
<organism evidence="2 3">
    <name type="scientific">Shewanella piezotolerans (strain WP3 / JCM 13877)</name>
    <dbReference type="NCBI Taxonomy" id="225849"/>
    <lineage>
        <taxon>Bacteria</taxon>
        <taxon>Pseudomonadati</taxon>
        <taxon>Pseudomonadota</taxon>
        <taxon>Gammaproteobacteria</taxon>
        <taxon>Alteromonadales</taxon>
        <taxon>Shewanellaceae</taxon>
        <taxon>Shewanella</taxon>
    </lineage>
</organism>
<keyword evidence="1" id="KW-0732">Signal</keyword>
<gene>
    <name evidence="2" type="ordered locus">swp_1392</name>
</gene>